<gene>
    <name evidence="2" type="ORF">ETF27_03025</name>
</gene>
<organism evidence="2 3">
    <name type="scientific">Prevotella brunnea</name>
    <dbReference type="NCBI Taxonomy" id="2508867"/>
    <lineage>
        <taxon>Bacteria</taxon>
        <taxon>Pseudomonadati</taxon>
        <taxon>Bacteroidota</taxon>
        <taxon>Bacteroidia</taxon>
        <taxon>Bacteroidales</taxon>
        <taxon>Prevotellaceae</taxon>
        <taxon>Prevotella</taxon>
    </lineage>
</organism>
<keyword evidence="3" id="KW-1185">Reference proteome</keyword>
<feature type="signal peptide" evidence="1">
    <location>
        <begin position="1"/>
        <end position="23"/>
    </location>
</feature>
<sequence length="474" mass="53750">MKKIINSFAFTFVFLLSAVCASAQGVYIYKNGEKQVFNAADIDSLVFFGDGNTSGSQNSFEMPSAEFGASLDELFNSAQNNGFSVTKNGATQLNLSKIVNGVTYNWVYNFDDMGTYKYSKCKLPEGKVNDFESFITSKGFAEQPDASKNSDVKVYLNNEAKTVIFVNIEDGAAEYYYGPYDESSTSWTRISTLSDPKTSTWMPYYGRYATVELMQLFEKRMKHELNTTLSKIDKGVYVYNTGDPKWIAVKYWFDVKTKSKLEEASILVDKNNIPTPAEVTAYLKTMGYRYTGLTNSDKDVIYYSDKLKSACYVLMTKPEGAATFTPQMHYAYNDLDGQVPPLTVDFPMPIIEFGKKTIDEIMVEYRKLPYFKSEEPNEMGKVINTTSDDFPKIILIEDGGKYAAVIVVTFDKLVIRSPYLTDMLTNKGYEYRPDASVLPTYVDFKNDVMAQFDINDLYQYGWFSVSFMPNEVKP</sequence>
<protein>
    <submittedName>
        <fullName evidence="2">Uncharacterized protein</fullName>
    </submittedName>
</protein>
<dbReference type="OrthoDB" id="1058727at2"/>
<accession>A0A5C8GPB7</accession>
<evidence type="ECO:0000313" key="3">
    <source>
        <dbReference type="Proteomes" id="UP000321612"/>
    </source>
</evidence>
<dbReference type="AlphaFoldDB" id="A0A5C8GPB7"/>
<keyword evidence="1" id="KW-0732">Signal</keyword>
<reference evidence="3" key="1">
    <citation type="submission" date="2019-05" db="EMBL/GenBank/DDBJ databases">
        <title>Prevotella brunnea sp. nov., isolated from a wound of a patient.</title>
        <authorList>
            <person name="Buhl M."/>
        </authorList>
    </citation>
    <scope>NUCLEOTIDE SEQUENCE [LARGE SCALE GENOMIC DNA]</scope>
    <source>
        <strain evidence="3">A2672</strain>
    </source>
</reference>
<evidence type="ECO:0000256" key="1">
    <source>
        <dbReference type="SAM" id="SignalP"/>
    </source>
</evidence>
<proteinExistence type="predicted"/>
<dbReference type="RefSeq" id="WP_130830133.1">
    <property type="nucleotide sequence ID" value="NZ_SDIK01000018.1"/>
</dbReference>
<dbReference type="Proteomes" id="UP000321612">
    <property type="component" value="Unassembled WGS sequence"/>
</dbReference>
<feature type="chain" id="PRO_5023045152" evidence="1">
    <location>
        <begin position="24"/>
        <end position="474"/>
    </location>
</feature>
<dbReference type="EMBL" id="SDIK01000018">
    <property type="protein sequence ID" value="TXJ62844.1"/>
    <property type="molecule type" value="Genomic_DNA"/>
</dbReference>
<evidence type="ECO:0000313" key="2">
    <source>
        <dbReference type="EMBL" id="TXJ62844.1"/>
    </source>
</evidence>
<comment type="caution">
    <text evidence="2">The sequence shown here is derived from an EMBL/GenBank/DDBJ whole genome shotgun (WGS) entry which is preliminary data.</text>
</comment>
<name>A0A5C8GPB7_9BACT</name>